<dbReference type="EMBL" id="ML996693">
    <property type="protein sequence ID" value="KAF2401186.1"/>
    <property type="molecule type" value="Genomic_DNA"/>
</dbReference>
<dbReference type="AlphaFoldDB" id="A0A6G1HZ91"/>
<name>A0A6G1HZ91_9PEZI</name>
<proteinExistence type="predicted"/>
<evidence type="ECO:0000313" key="3">
    <source>
        <dbReference type="Proteomes" id="UP000799640"/>
    </source>
</evidence>
<dbReference type="OrthoDB" id="4588567at2759"/>
<feature type="compositionally biased region" description="Pro residues" evidence="1">
    <location>
        <begin position="26"/>
        <end position="37"/>
    </location>
</feature>
<evidence type="ECO:0000256" key="1">
    <source>
        <dbReference type="SAM" id="MobiDB-lite"/>
    </source>
</evidence>
<gene>
    <name evidence="2" type="ORF">EJ06DRAFT_555799</name>
</gene>
<organism evidence="2 3">
    <name type="scientific">Trichodelitschia bisporula</name>
    <dbReference type="NCBI Taxonomy" id="703511"/>
    <lineage>
        <taxon>Eukaryota</taxon>
        <taxon>Fungi</taxon>
        <taxon>Dikarya</taxon>
        <taxon>Ascomycota</taxon>
        <taxon>Pezizomycotina</taxon>
        <taxon>Dothideomycetes</taxon>
        <taxon>Dothideomycetes incertae sedis</taxon>
        <taxon>Phaeotrichales</taxon>
        <taxon>Phaeotrichaceae</taxon>
        <taxon>Trichodelitschia</taxon>
    </lineage>
</organism>
<sequence length="134" mass="14325">MHSPSTDSLSSLSPSGLRRLTTAFHPSPPSTTAPFPPRSRGSHEFSPDSLFSSCSSSSLSSIFSATSRLRALIMRHRKPSTVDLRLEEERRCFQAELGVLEPRPVAAGLGMGMGMGYGAPCVMGGIFEVLEGRA</sequence>
<keyword evidence="3" id="KW-1185">Reference proteome</keyword>
<evidence type="ECO:0000313" key="2">
    <source>
        <dbReference type="EMBL" id="KAF2401186.1"/>
    </source>
</evidence>
<feature type="compositionally biased region" description="Low complexity" evidence="1">
    <location>
        <begin position="1"/>
        <end position="25"/>
    </location>
</feature>
<accession>A0A6G1HZ91</accession>
<dbReference type="Proteomes" id="UP000799640">
    <property type="component" value="Unassembled WGS sequence"/>
</dbReference>
<feature type="region of interest" description="Disordered" evidence="1">
    <location>
        <begin position="1"/>
        <end position="49"/>
    </location>
</feature>
<reference evidence="2" key="1">
    <citation type="journal article" date="2020" name="Stud. Mycol.">
        <title>101 Dothideomycetes genomes: a test case for predicting lifestyles and emergence of pathogens.</title>
        <authorList>
            <person name="Haridas S."/>
            <person name="Albert R."/>
            <person name="Binder M."/>
            <person name="Bloem J."/>
            <person name="Labutti K."/>
            <person name="Salamov A."/>
            <person name="Andreopoulos B."/>
            <person name="Baker S."/>
            <person name="Barry K."/>
            <person name="Bills G."/>
            <person name="Bluhm B."/>
            <person name="Cannon C."/>
            <person name="Castanera R."/>
            <person name="Culley D."/>
            <person name="Daum C."/>
            <person name="Ezra D."/>
            <person name="Gonzalez J."/>
            <person name="Henrissat B."/>
            <person name="Kuo A."/>
            <person name="Liang C."/>
            <person name="Lipzen A."/>
            <person name="Lutzoni F."/>
            <person name="Magnuson J."/>
            <person name="Mondo S."/>
            <person name="Nolan M."/>
            <person name="Ohm R."/>
            <person name="Pangilinan J."/>
            <person name="Park H.-J."/>
            <person name="Ramirez L."/>
            <person name="Alfaro M."/>
            <person name="Sun H."/>
            <person name="Tritt A."/>
            <person name="Yoshinaga Y."/>
            <person name="Zwiers L.-H."/>
            <person name="Turgeon B."/>
            <person name="Goodwin S."/>
            <person name="Spatafora J."/>
            <person name="Crous P."/>
            <person name="Grigoriev I."/>
        </authorList>
    </citation>
    <scope>NUCLEOTIDE SEQUENCE</scope>
    <source>
        <strain evidence="2">CBS 262.69</strain>
    </source>
</reference>
<protein>
    <submittedName>
        <fullName evidence="2">Uncharacterized protein</fullName>
    </submittedName>
</protein>